<gene>
    <name evidence="1" type="ORF">PY092_16360</name>
</gene>
<evidence type="ECO:0000313" key="2">
    <source>
        <dbReference type="Proteomes" id="UP001221366"/>
    </source>
</evidence>
<sequence length="96" mass="10741">MCSAVEYLGFDEVEEFFGGIMGIIYKAIKINNQKLILAEYGLVDNFPVRIAQFQLPQMENRKYSTGLKIPEHSITADRFGSPILCSCGIVTSLLPH</sequence>
<keyword evidence="2" id="KW-1185">Reference proteome</keyword>
<protein>
    <submittedName>
        <fullName evidence="1">Uncharacterized protein</fullName>
    </submittedName>
</protein>
<name>A0ABT5Y2Q8_9FLAO</name>
<accession>A0ABT5Y2Q8</accession>
<evidence type="ECO:0000313" key="1">
    <source>
        <dbReference type="EMBL" id="MDF0717737.1"/>
    </source>
</evidence>
<organism evidence="1 2">
    <name type="scientific">Flagellimonas yonaguniensis</name>
    <dbReference type="NCBI Taxonomy" id="3031325"/>
    <lineage>
        <taxon>Bacteria</taxon>
        <taxon>Pseudomonadati</taxon>
        <taxon>Bacteroidota</taxon>
        <taxon>Flavobacteriia</taxon>
        <taxon>Flavobacteriales</taxon>
        <taxon>Flavobacteriaceae</taxon>
        <taxon>Flagellimonas</taxon>
    </lineage>
</organism>
<comment type="caution">
    <text evidence="1">The sequence shown here is derived from an EMBL/GenBank/DDBJ whole genome shotgun (WGS) entry which is preliminary data.</text>
</comment>
<dbReference type="EMBL" id="JARFVB010000014">
    <property type="protein sequence ID" value="MDF0717737.1"/>
    <property type="molecule type" value="Genomic_DNA"/>
</dbReference>
<proteinExistence type="predicted"/>
<dbReference type="RefSeq" id="WP_275616885.1">
    <property type="nucleotide sequence ID" value="NZ_JARFVB010000014.1"/>
</dbReference>
<dbReference type="Proteomes" id="UP001221366">
    <property type="component" value="Unassembled WGS sequence"/>
</dbReference>
<reference evidence="1 2" key="1">
    <citation type="submission" date="2023-03" db="EMBL/GenBank/DDBJ databases">
        <title>Muricauda XX sp. nov. and Muricauda XXX sp. nov., two novel species isolated from Okinawa Trough.</title>
        <authorList>
            <person name="Cao W."/>
            <person name="Deng X."/>
        </authorList>
    </citation>
    <scope>NUCLEOTIDE SEQUENCE [LARGE SCALE GENOMIC DNA]</scope>
    <source>
        <strain evidence="1 2">334s03</strain>
    </source>
</reference>